<reference evidence="2" key="1">
    <citation type="journal article" date="2023" name="Science">
        <title>Genome structures resolve the early diversification of teleost fishes.</title>
        <authorList>
            <person name="Parey E."/>
            <person name="Louis A."/>
            <person name="Montfort J."/>
            <person name="Bouchez O."/>
            <person name="Roques C."/>
            <person name="Iampietro C."/>
            <person name="Lluch J."/>
            <person name="Castinel A."/>
            <person name="Donnadieu C."/>
            <person name="Desvignes T."/>
            <person name="Floi Bucao C."/>
            <person name="Jouanno E."/>
            <person name="Wen M."/>
            <person name="Mejri S."/>
            <person name="Dirks R."/>
            <person name="Jansen H."/>
            <person name="Henkel C."/>
            <person name="Chen W.J."/>
            <person name="Zahm M."/>
            <person name="Cabau C."/>
            <person name="Klopp C."/>
            <person name="Thompson A.W."/>
            <person name="Robinson-Rechavi M."/>
            <person name="Braasch I."/>
            <person name="Lecointre G."/>
            <person name="Bobe J."/>
            <person name="Postlethwait J.H."/>
            <person name="Berthelot C."/>
            <person name="Roest Crollius H."/>
            <person name="Guiguen Y."/>
        </authorList>
    </citation>
    <scope>NUCLEOTIDE SEQUENCE</scope>
    <source>
        <strain evidence="2">NC1722</strain>
    </source>
</reference>
<feature type="compositionally biased region" description="Pro residues" evidence="1">
    <location>
        <begin position="60"/>
        <end position="69"/>
    </location>
</feature>
<dbReference type="EMBL" id="JAINUG010000084">
    <property type="protein sequence ID" value="KAJ8399359.1"/>
    <property type="molecule type" value="Genomic_DNA"/>
</dbReference>
<evidence type="ECO:0000313" key="3">
    <source>
        <dbReference type="Proteomes" id="UP001221898"/>
    </source>
</evidence>
<gene>
    <name evidence="2" type="ORF">AAFF_G00413970</name>
</gene>
<organism evidence="2 3">
    <name type="scientific">Aldrovandia affinis</name>
    <dbReference type="NCBI Taxonomy" id="143900"/>
    <lineage>
        <taxon>Eukaryota</taxon>
        <taxon>Metazoa</taxon>
        <taxon>Chordata</taxon>
        <taxon>Craniata</taxon>
        <taxon>Vertebrata</taxon>
        <taxon>Euteleostomi</taxon>
        <taxon>Actinopterygii</taxon>
        <taxon>Neopterygii</taxon>
        <taxon>Teleostei</taxon>
        <taxon>Notacanthiformes</taxon>
        <taxon>Halosauridae</taxon>
        <taxon>Aldrovandia</taxon>
    </lineage>
</organism>
<proteinExistence type="predicted"/>
<evidence type="ECO:0000256" key="1">
    <source>
        <dbReference type="SAM" id="MobiDB-lite"/>
    </source>
</evidence>
<dbReference type="Proteomes" id="UP001221898">
    <property type="component" value="Unassembled WGS sequence"/>
</dbReference>
<name>A0AAD7WKH5_9TELE</name>
<feature type="region of interest" description="Disordered" evidence="1">
    <location>
        <begin position="34"/>
        <end position="106"/>
    </location>
</feature>
<sequence>MVRRVARAEFMVSDWLAPTIKQAILCCHRPAFSTIPDEPPLRPEPQSKQAANDTRSHPRPGAPLQPPVPQGTACLPLALSGSRPSVWGACPPQTHMGVSTYRRASD</sequence>
<accession>A0AAD7WKH5</accession>
<protein>
    <submittedName>
        <fullName evidence="2">Uncharacterized protein</fullName>
    </submittedName>
</protein>
<keyword evidence="3" id="KW-1185">Reference proteome</keyword>
<evidence type="ECO:0000313" key="2">
    <source>
        <dbReference type="EMBL" id="KAJ8399359.1"/>
    </source>
</evidence>
<dbReference type="AlphaFoldDB" id="A0AAD7WKH5"/>
<comment type="caution">
    <text evidence="2">The sequence shown here is derived from an EMBL/GenBank/DDBJ whole genome shotgun (WGS) entry which is preliminary data.</text>
</comment>